<dbReference type="SUPFAM" id="SSF58104">
    <property type="entry name" value="Methyl-accepting chemotaxis protein (MCP) signaling domain"/>
    <property type="match status" value="1"/>
</dbReference>
<evidence type="ECO:0000259" key="8">
    <source>
        <dbReference type="PROSITE" id="PS50111"/>
    </source>
</evidence>
<protein>
    <submittedName>
        <fullName evidence="9">Hemerythrin-like metal-binding protein</fullName>
    </submittedName>
</protein>
<dbReference type="Gene3D" id="1.10.287.950">
    <property type="entry name" value="Methyl-accepting chemotaxis protein"/>
    <property type="match status" value="1"/>
</dbReference>
<evidence type="ECO:0000313" key="9">
    <source>
        <dbReference type="EMBL" id="MBB5020817.1"/>
    </source>
</evidence>
<dbReference type="PROSITE" id="PS50111">
    <property type="entry name" value="CHEMOTAXIS_TRANSDUC_2"/>
    <property type="match status" value="1"/>
</dbReference>
<dbReference type="Pfam" id="PF01814">
    <property type="entry name" value="Hemerythrin"/>
    <property type="match status" value="1"/>
</dbReference>
<organism evidence="9 10">
    <name type="scientific">Desulfurispira natronophila</name>
    <dbReference type="NCBI Taxonomy" id="682562"/>
    <lineage>
        <taxon>Bacteria</taxon>
        <taxon>Pseudomonadati</taxon>
        <taxon>Chrysiogenota</taxon>
        <taxon>Chrysiogenia</taxon>
        <taxon>Chrysiogenales</taxon>
        <taxon>Chrysiogenaceae</taxon>
        <taxon>Desulfurispira</taxon>
    </lineage>
</organism>
<evidence type="ECO:0000256" key="4">
    <source>
        <dbReference type="ARBA" id="ARBA00023224"/>
    </source>
</evidence>
<dbReference type="PANTHER" id="PTHR32089:SF112">
    <property type="entry name" value="LYSOZYME-LIKE PROTEIN-RELATED"/>
    <property type="match status" value="1"/>
</dbReference>
<dbReference type="Gene3D" id="1.20.120.50">
    <property type="entry name" value="Hemerythrin-like"/>
    <property type="match status" value="1"/>
</dbReference>
<feature type="transmembrane region" description="Helical" evidence="7">
    <location>
        <begin position="7"/>
        <end position="27"/>
    </location>
</feature>
<comment type="similarity">
    <text evidence="1">Belongs to the hemerythrin family.</text>
</comment>
<proteinExistence type="inferred from homology"/>
<dbReference type="InterPro" id="IPR004089">
    <property type="entry name" value="MCPsignal_dom"/>
</dbReference>
<keyword evidence="4 5" id="KW-0807">Transducer</keyword>
<dbReference type="GO" id="GO:0007165">
    <property type="term" value="P:signal transduction"/>
    <property type="evidence" value="ECO:0007669"/>
    <property type="project" value="UniProtKB-KW"/>
</dbReference>
<gene>
    <name evidence="9" type="ORF">HNR37_000120</name>
</gene>
<evidence type="ECO:0000256" key="6">
    <source>
        <dbReference type="SAM" id="Coils"/>
    </source>
</evidence>
<keyword evidence="7" id="KW-1133">Transmembrane helix</keyword>
<reference evidence="9 10" key="1">
    <citation type="submission" date="2020-08" db="EMBL/GenBank/DDBJ databases">
        <title>Genomic Encyclopedia of Type Strains, Phase IV (KMG-IV): sequencing the most valuable type-strain genomes for metagenomic binning, comparative biology and taxonomic classification.</title>
        <authorList>
            <person name="Goeker M."/>
        </authorList>
    </citation>
    <scope>NUCLEOTIDE SEQUENCE [LARGE SCALE GENOMIC DNA]</scope>
    <source>
        <strain evidence="9 10">DSM 22071</strain>
    </source>
</reference>
<dbReference type="SMART" id="SM00283">
    <property type="entry name" value="MA"/>
    <property type="match status" value="1"/>
</dbReference>
<comment type="caution">
    <text evidence="9">The sequence shown here is derived from an EMBL/GenBank/DDBJ whole genome shotgun (WGS) entry which is preliminary data.</text>
</comment>
<dbReference type="InterPro" id="IPR016131">
    <property type="entry name" value="Haemerythrin_Fe_BS"/>
</dbReference>
<dbReference type="EMBL" id="JACHID010000001">
    <property type="protein sequence ID" value="MBB5020817.1"/>
    <property type="molecule type" value="Genomic_DNA"/>
</dbReference>
<keyword evidence="2" id="KW-0479">Metal-binding</keyword>
<keyword evidence="10" id="KW-1185">Reference proteome</keyword>
<accession>A0A7W7Y2X3</accession>
<dbReference type="InterPro" id="IPR012827">
    <property type="entry name" value="Hemerythrin_metal-bd"/>
</dbReference>
<keyword evidence="7" id="KW-0812">Transmembrane</keyword>
<keyword evidence="6" id="KW-0175">Coiled coil</keyword>
<dbReference type="NCBIfam" id="TIGR02481">
    <property type="entry name" value="hemeryth_dom"/>
    <property type="match status" value="1"/>
</dbReference>
<dbReference type="PANTHER" id="PTHR32089">
    <property type="entry name" value="METHYL-ACCEPTING CHEMOTAXIS PROTEIN MCPB"/>
    <property type="match status" value="1"/>
</dbReference>
<dbReference type="SUPFAM" id="SSF47188">
    <property type="entry name" value="Hemerythrin-like"/>
    <property type="match status" value="1"/>
</dbReference>
<dbReference type="PROSITE" id="PS00550">
    <property type="entry name" value="HEMERYTHRINS"/>
    <property type="match status" value="1"/>
</dbReference>
<dbReference type="AlphaFoldDB" id="A0A7W7Y2X3"/>
<dbReference type="CDD" id="cd12107">
    <property type="entry name" value="Hemerythrin"/>
    <property type="match status" value="1"/>
</dbReference>
<dbReference type="CDD" id="cd11386">
    <property type="entry name" value="MCP_signal"/>
    <property type="match status" value="1"/>
</dbReference>
<dbReference type="Proteomes" id="UP000528322">
    <property type="component" value="Unassembled WGS sequence"/>
</dbReference>
<dbReference type="InterPro" id="IPR035938">
    <property type="entry name" value="Hemerythrin-like_sf"/>
</dbReference>
<evidence type="ECO:0000256" key="2">
    <source>
        <dbReference type="ARBA" id="ARBA00022723"/>
    </source>
</evidence>
<feature type="coiled-coil region" evidence="6">
    <location>
        <begin position="175"/>
        <end position="202"/>
    </location>
</feature>
<evidence type="ECO:0000256" key="5">
    <source>
        <dbReference type="PROSITE-ProRule" id="PRU00284"/>
    </source>
</evidence>
<dbReference type="GO" id="GO:0046872">
    <property type="term" value="F:metal ion binding"/>
    <property type="evidence" value="ECO:0007669"/>
    <property type="project" value="UniProtKB-KW"/>
</dbReference>
<dbReference type="GO" id="GO:0016020">
    <property type="term" value="C:membrane"/>
    <property type="evidence" value="ECO:0007669"/>
    <property type="project" value="InterPro"/>
</dbReference>
<feature type="transmembrane region" description="Helical" evidence="7">
    <location>
        <begin position="33"/>
        <end position="53"/>
    </location>
</feature>
<sequence length="521" mass="58083">MKSKAVIVAMITAGIFACISAFAMTTFGLSNFYAIFSVMAVFTLGAIFIFHYMGGRTGRDFTYELKNIANATDPLEFRFQDPALQPLNKMLENLKEQQDIHTDSSSQLLDHIAILNNTASEVTGDFRSHVSHISDIARAMSSMATTSHEVSHVLSTMTDKTDFANQRTMEGKKQLEMATESIKAIKQKAENLASTIQELSESSGKISAILNVINDIADQTNLLALNAAIEAARAGDSGRGFAVVADEVRKLAERTQNATKEVSDIINTLYCETQSAFREMEDANQSVEEGVEVITRTEAVFNDIVESVLEIDQANASISTSVSNQNSTIQHTNDELQVMASGLERSTMALSDIEQITQDLENSVQQKHGGERAQRPLPALKSGTSGSFIEWNDGLTIGVKRFDDQHRKLVDIINRLADAAKKGEGKRVLGPIFDELLNYTVTHFSEEQEAMERHGYPEAREHRKIHDNLVNQALNLKQKFEDGDLMVATETLDFLKNWLFKHIRQEDQKYSDYYREKGIHI</sequence>
<dbReference type="PROSITE" id="PS51257">
    <property type="entry name" value="PROKAR_LIPOPROTEIN"/>
    <property type="match status" value="1"/>
</dbReference>
<evidence type="ECO:0000256" key="7">
    <source>
        <dbReference type="SAM" id="Phobius"/>
    </source>
</evidence>
<keyword evidence="7" id="KW-0472">Membrane</keyword>
<keyword evidence="3" id="KW-0408">Iron</keyword>
<name>A0A7W7Y2X3_9BACT</name>
<evidence type="ECO:0000256" key="1">
    <source>
        <dbReference type="ARBA" id="ARBA00010587"/>
    </source>
</evidence>
<feature type="domain" description="Methyl-accepting transducer" evidence="8">
    <location>
        <begin position="104"/>
        <end position="340"/>
    </location>
</feature>
<evidence type="ECO:0000256" key="3">
    <source>
        <dbReference type="ARBA" id="ARBA00023004"/>
    </source>
</evidence>
<dbReference type="InterPro" id="IPR012312">
    <property type="entry name" value="Hemerythrin-like"/>
</dbReference>
<dbReference type="Pfam" id="PF00015">
    <property type="entry name" value="MCPsignal"/>
    <property type="match status" value="1"/>
</dbReference>
<dbReference type="NCBIfam" id="NF033749">
    <property type="entry name" value="bact_hemeryth"/>
    <property type="match status" value="1"/>
</dbReference>
<evidence type="ECO:0000313" key="10">
    <source>
        <dbReference type="Proteomes" id="UP000528322"/>
    </source>
</evidence>